<protein>
    <submittedName>
        <fullName evidence="1">Uncharacterized protein</fullName>
    </submittedName>
</protein>
<sequence length="122" mass="13718">MKIRFDGPTWLKKLVGAGLFLACGIAVHGILLSVEYRWAKVMDVQTVAGKSERDRVVLVKAPDRLRVLRTSDPFVATIKGAQVCVSKRRLIARQWVRYNVVLPGYCRKQPKDLTAENALVLN</sequence>
<dbReference type="AlphaFoldDB" id="A0A7W6MAW2"/>
<dbReference type="RefSeq" id="WP_025056437.1">
    <property type="nucleotide sequence ID" value="NZ_JACIFU010000004.1"/>
</dbReference>
<evidence type="ECO:0000313" key="1">
    <source>
        <dbReference type="EMBL" id="MBB4175407.1"/>
    </source>
</evidence>
<evidence type="ECO:0000313" key="2">
    <source>
        <dbReference type="Proteomes" id="UP000565745"/>
    </source>
</evidence>
<reference evidence="1 2" key="1">
    <citation type="submission" date="2020-08" db="EMBL/GenBank/DDBJ databases">
        <title>Genomic Encyclopedia of Type Strains, Phase IV (KMG-IV): sequencing the most valuable type-strain genomes for metagenomic binning, comparative biology and taxonomic classification.</title>
        <authorList>
            <person name="Goeker M."/>
        </authorList>
    </citation>
    <scope>NUCLEOTIDE SEQUENCE [LARGE SCALE GENOMIC DNA]</scope>
    <source>
        <strain evidence="1 2">DSM 101015</strain>
    </source>
</reference>
<dbReference type="EMBL" id="JACIFU010000004">
    <property type="protein sequence ID" value="MBB4175407.1"/>
    <property type="molecule type" value="Genomic_DNA"/>
</dbReference>
<comment type="caution">
    <text evidence="1">The sequence shown here is derived from an EMBL/GenBank/DDBJ whole genome shotgun (WGS) entry which is preliminary data.</text>
</comment>
<accession>A0A7W6MAW2</accession>
<organism evidence="1 2">
    <name type="scientific">Sulfitobacter noctilucicola</name>
    <dbReference type="NCBI Taxonomy" id="1342301"/>
    <lineage>
        <taxon>Bacteria</taxon>
        <taxon>Pseudomonadati</taxon>
        <taxon>Pseudomonadota</taxon>
        <taxon>Alphaproteobacteria</taxon>
        <taxon>Rhodobacterales</taxon>
        <taxon>Roseobacteraceae</taxon>
        <taxon>Sulfitobacter</taxon>
    </lineage>
</organism>
<proteinExistence type="predicted"/>
<dbReference type="Proteomes" id="UP000565745">
    <property type="component" value="Unassembled WGS sequence"/>
</dbReference>
<dbReference type="OrthoDB" id="7726952at2"/>
<name>A0A7W6MAW2_9RHOB</name>
<keyword evidence="2" id="KW-1185">Reference proteome</keyword>
<gene>
    <name evidence="1" type="ORF">GGR93_003200</name>
</gene>